<accession>A0A841C092</accession>
<dbReference type="GO" id="GO:0003995">
    <property type="term" value="F:acyl-CoA dehydrogenase activity"/>
    <property type="evidence" value="ECO:0007669"/>
    <property type="project" value="TreeGrafter"/>
</dbReference>
<keyword evidence="5" id="KW-0560">Oxidoreductase</keyword>
<evidence type="ECO:0000256" key="8">
    <source>
        <dbReference type="ARBA" id="ARBA00034317"/>
    </source>
</evidence>
<name>A0A841C092_9ACTN</name>
<keyword evidence="4" id="KW-0547">Nucleotide-binding</keyword>
<dbReference type="CDD" id="cd00567">
    <property type="entry name" value="ACAD"/>
    <property type="match status" value="1"/>
</dbReference>
<evidence type="ECO:0000256" key="10">
    <source>
        <dbReference type="ARBA" id="ARBA00034345"/>
    </source>
</evidence>
<comment type="caution">
    <text evidence="17">The sequence shown here is derived from an EMBL/GenBank/DDBJ whole genome shotgun (WGS) entry which is preliminary data.</text>
</comment>
<dbReference type="PANTHER" id="PTHR43884">
    <property type="entry name" value="ACYL-COA DEHYDROGENASE"/>
    <property type="match status" value="1"/>
</dbReference>
<dbReference type="InterPro" id="IPR013786">
    <property type="entry name" value="AcylCoA_DH/ox_N"/>
</dbReference>
<dbReference type="InterPro" id="IPR037069">
    <property type="entry name" value="AcylCoA_DH/ox_N_sf"/>
</dbReference>
<feature type="domain" description="Acyl-CoA dehydrogenase/oxidase N-terminal" evidence="15">
    <location>
        <begin position="31"/>
        <end position="102"/>
    </location>
</feature>
<keyword evidence="6" id="KW-0503">Monooxygenase</keyword>
<dbReference type="EMBL" id="JACHMN010000003">
    <property type="protein sequence ID" value="MBB5873355.1"/>
    <property type="molecule type" value="Genomic_DNA"/>
</dbReference>
<evidence type="ECO:0000256" key="11">
    <source>
        <dbReference type="ARBA" id="ARBA00047859"/>
    </source>
</evidence>
<dbReference type="Pfam" id="PF02770">
    <property type="entry name" value="Acyl-CoA_dh_M"/>
    <property type="match status" value="1"/>
</dbReference>
<evidence type="ECO:0000259" key="15">
    <source>
        <dbReference type="Pfam" id="PF02771"/>
    </source>
</evidence>
<keyword evidence="3" id="KW-0288">FMN</keyword>
<evidence type="ECO:0000256" key="3">
    <source>
        <dbReference type="ARBA" id="ARBA00022643"/>
    </source>
</evidence>
<dbReference type="InterPro" id="IPR009100">
    <property type="entry name" value="AcylCoA_DH/oxidase_NM_dom_sf"/>
</dbReference>
<evidence type="ECO:0000259" key="14">
    <source>
        <dbReference type="Pfam" id="PF02770"/>
    </source>
</evidence>
<dbReference type="InterPro" id="IPR013107">
    <property type="entry name" value="Acyl-CoA_DH_C"/>
</dbReference>
<proteinExistence type="inferred from homology"/>
<dbReference type="RefSeq" id="WP_221470575.1">
    <property type="nucleotide sequence ID" value="NZ_JACHMN010000003.1"/>
</dbReference>
<sequence>MDRLTGERLVDDMTEAERDRAKRVEAVLPALRAAAERADADGAFPEGHVDLLRDAGLLGLVVPVEHGGLGGGLRDLAAATFAMGTACPSTALAYFFHNTSASRGLLPLEAIEAGLFDDADVPTVRAFAHKVLDRMAGGTWLANFASESVKSSSANIAISTTARPATRDGVDGWLIDGEKSFGCATGVADTYLVTARIDGSTTADGLALFLVPRDADGVANRPSWDGLGMRGSSNHGITLHEVWVPADEALTVSGAFVKMLQCSRGSFVGNQLAITAVYVGCAQGVYDETLRGLTTKTFADTGRPIAESPMHQVIIGDMTENLETAYLWLRRQLLLETSEPPLAPKSDVYRQWRLAKGSICEAAFAVAVGAFKASGTSNATLHGTMGRALRDLAMGLVMTFPPERGRLEAASMVTASRANDLFTPVAPGGAK</sequence>
<keyword evidence="18" id="KW-1185">Reference proteome</keyword>
<comment type="similarity">
    <text evidence="8">Belongs to the DszC flavin monooxygenase family.</text>
</comment>
<dbReference type="Pfam" id="PF08028">
    <property type="entry name" value="Acyl-CoA_dh_2"/>
    <property type="match status" value="1"/>
</dbReference>
<dbReference type="InterPro" id="IPR006091">
    <property type="entry name" value="Acyl-CoA_Oxase/DH_mid-dom"/>
</dbReference>
<reference evidence="17 18" key="1">
    <citation type="submission" date="2020-08" db="EMBL/GenBank/DDBJ databases">
        <title>Sequencing the genomes of 1000 actinobacteria strains.</title>
        <authorList>
            <person name="Klenk H.-P."/>
        </authorList>
    </citation>
    <scope>NUCLEOTIDE SEQUENCE [LARGE SCALE GENOMIC DNA]</scope>
    <source>
        <strain evidence="17 18">DSM 45362</strain>
    </source>
</reference>
<evidence type="ECO:0000256" key="9">
    <source>
        <dbReference type="ARBA" id="ARBA00034328"/>
    </source>
</evidence>
<comment type="catalytic activity">
    <reaction evidence="11">
        <text>dibenzothiophene + FMNH2 + O2 = dibenzothiophene 5-oxide + FMN + H2O + H(+)</text>
        <dbReference type="Rhea" id="RHEA:49076"/>
        <dbReference type="ChEBI" id="CHEBI:15377"/>
        <dbReference type="ChEBI" id="CHEBI:15378"/>
        <dbReference type="ChEBI" id="CHEBI:15379"/>
        <dbReference type="ChEBI" id="CHEBI:23681"/>
        <dbReference type="ChEBI" id="CHEBI:23683"/>
        <dbReference type="ChEBI" id="CHEBI:57618"/>
        <dbReference type="ChEBI" id="CHEBI:58210"/>
    </reaction>
</comment>
<dbReference type="Pfam" id="PF02771">
    <property type="entry name" value="Acyl-CoA_dh_N"/>
    <property type="match status" value="1"/>
</dbReference>
<dbReference type="Proteomes" id="UP000587527">
    <property type="component" value="Unassembled WGS sequence"/>
</dbReference>
<evidence type="ECO:0000256" key="2">
    <source>
        <dbReference type="ARBA" id="ARBA00022630"/>
    </source>
</evidence>
<keyword evidence="2" id="KW-0285">Flavoprotein</keyword>
<dbReference type="Gene3D" id="1.10.540.10">
    <property type="entry name" value="Acyl-CoA dehydrogenase/oxidase, N-terminal domain"/>
    <property type="match status" value="1"/>
</dbReference>
<dbReference type="GO" id="GO:0050660">
    <property type="term" value="F:flavin adenine dinucleotide binding"/>
    <property type="evidence" value="ECO:0007669"/>
    <property type="project" value="InterPro"/>
</dbReference>
<evidence type="ECO:0000256" key="5">
    <source>
        <dbReference type="ARBA" id="ARBA00023002"/>
    </source>
</evidence>
<evidence type="ECO:0000256" key="1">
    <source>
        <dbReference type="ARBA" id="ARBA00004496"/>
    </source>
</evidence>
<comment type="catalytic activity">
    <reaction evidence="12">
        <text>dibenzothiophene 5-oxide + FMNH2 + O2 = dibenzothiophene 5,5-dioxide + FMN + H2O + H(+)</text>
        <dbReference type="Rhea" id="RHEA:49080"/>
        <dbReference type="ChEBI" id="CHEBI:15377"/>
        <dbReference type="ChEBI" id="CHEBI:15378"/>
        <dbReference type="ChEBI" id="CHEBI:15379"/>
        <dbReference type="ChEBI" id="CHEBI:23683"/>
        <dbReference type="ChEBI" id="CHEBI:57618"/>
        <dbReference type="ChEBI" id="CHEBI:58210"/>
        <dbReference type="ChEBI" id="CHEBI:90356"/>
    </reaction>
</comment>
<dbReference type="SUPFAM" id="SSF47203">
    <property type="entry name" value="Acyl-CoA dehydrogenase C-terminal domain-like"/>
    <property type="match status" value="1"/>
</dbReference>
<feature type="domain" description="Acyl-CoA dehydrogenase C-terminal" evidence="16">
    <location>
        <begin position="273"/>
        <end position="393"/>
    </location>
</feature>
<dbReference type="GO" id="GO:0005737">
    <property type="term" value="C:cytoplasm"/>
    <property type="evidence" value="ECO:0007669"/>
    <property type="project" value="UniProtKB-SubCell"/>
</dbReference>
<comment type="catalytic activity">
    <reaction evidence="13">
        <text>dibenzothiophene + 2 FMNH2 + 2 O2 = dibenzothiophene 5,5-dioxide + 2 FMN + 2 H2O + 2 H(+)</text>
        <dbReference type="Rhea" id="RHEA:49072"/>
        <dbReference type="ChEBI" id="CHEBI:15377"/>
        <dbReference type="ChEBI" id="CHEBI:15378"/>
        <dbReference type="ChEBI" id="CHEBI:15379"/>
        <dbReference type="ChEBI" id="CHEBI:23681"/>
        <dbReference type="ChEBI" id="CHEBI:57618"/>
        <dbReference type="ChEBI" id="CHEBI:58210"/>
        <dbReference type="ChEBI" id="CHEBI:90356"/>
        <dbReference type="EC" id="1.14.14.21"/>
    </reaction>
</comment>
<dbReference type="EC" id="1.14.14.21" evidence="9"/>
<dbReference type="InterPro" id="IPR036250">
    <property type="entry name" value="AcylCo_DH-like_C"/>
</dbReference>
<dbReference type="Gene3D" id="2.40.110.10">
    <property type="entry name" value="Butyryl-CoA Dehydrogenase, subunit A, domain 2"/>
    <property type="match status" value="1"/>
</dbReference>
<evidence type="ECO:0000256" key="7">
    <source>
        <dbReference type="ARBA" id="ARBA00034307"/>
    </source>
</evidence>
<evidence type="ECO:0000256" key="13">
    <source>
        <dbReference type="ARBA" id="ARBA00049456"/>
    </source>
</evidence>
<evidence type="ECO:0000259" key="16">
    <source>
        <dbReference type="Pfam" id="PF08028"/>
    </source>
</evidence>
<dbReference type="AlphaFoldDB" id="A0A841C092"/>
<comment type="pathway">
    <text evidence="7">Sulfur metabolism; dibenzothiophene degradation.</text>
</comment>
<dbReference type="PIRSF" id="PIRSF016578">
    <property type="entry name" value="HsaA"/>
    <property type="match status" value="1"/>
</dbReference>
<dbReference type="SUPFAM" id="SSF56645">
    <property type="entry name" value="Acyl-CoA dehydrogenase NM domain-like"/>
    <property type="match status" value="1"/>
</dbReference>
<evidence type="ECO:0000313" key="18">
    <source>
        <dbReference type="Proteomes" id="UP000587527"/>
    </source>
</evidence>
<organism evidence="17 18">
    <name type="scientific">Allocatelliglobosispora scoriae</name>
    <dbReference type="NCBI Taxonomy" id="643052"/>
    <lineage>
        <taxon>Bacteria</taxon>
        <taxon>Bacillati</taxon>
        <taxon>Actinomycetota</taxon>
        <taxon>Actinomycetes</taxon>
        <taxon>Micromonosporales</taxon>
        <taxon>Micromonosporaceae</taxon>
        <taxon>Allocatelliglobosispora</taxon>
    </lineage>
</organism>
<dbReference type="PANTHER" id="PTHR43884:SF12">
    <property type="entry name" value="ISOVALERYL-COA DEHYDROGENASE, MITOCHONDRIAL-RELATED"/>
    <property type="match status" value="1"/>
</dbReference>
<evidence type="ECO:0000256" key="6">
    <source>
        <dbReference type="ARBA" id="ARBA00023033"/>
    </source>
</evidence>
<dbReference type="Gene3D" id="1.20.140.10">
    <property type="entry name" value="Butyryl-CoA Dehydrogenase, subunit A, domain 3"/>
    <property type="match status" value="1"/>
</dbReference>
<evidence type="ECO:0000256" key="4">
    <source>
        <dbReference type="ARBA" id="ARBA00022741"/>
    </source>
</evidence>
<dbReference type="GO" id="GO:0004497">
    <property type="term" value="F:monooxygenase activity"/>
    <property type="evidence" value="ECO:0007669"/>
    <property type="project" value="UniProtKB-KW"/>
</dbReference>
<feature type="domain" description="Acyl-CoA oxidase/dehydrogenase middle" evidence="14">
    <location>
        <begin position="147"/>
        <end position="241"/>
    </location>
</feature>
<dbReference type="InterPro" id="IPR046373">
    <property type="entry name" value="Acyl-CoA_Oxase/DH_mid-dom_sf"/>
</dbReference>
<gene>
    <name evidence="17" type="ORF">F4553_006789</name>
</gene>
<protein>
    <recommendedName>
        <fullName evidence="10">Dibenzothiophene monooxygenase</fullName>
        <ecNumber evidence="9">1.14.14.21</ecNumber>
    </recommendedName>
</protein>
<evidence type="ECO:0000256" key="12">
    <source>
        <dbReference type="ARBA" id="ARBA00048445"/>
    </source>
</evidence>
<evidence type="ECO:0000313" key="17">
    <source>
        <dbReference type="EMBL" id="MBB5873355.1"/>
    </source>
</evidence>
<comment type="subcellular location">
    <subcellularLocation>
        <location evidence="1">Cytoplasm</location>
    </subcellularLocation>
</comment>